<dbReference type="RefSeq" id="XP_015700298.1">
    <property type="nucleotide sequence ID" value="XM_015843963.1"/>
</dbReference>
<evidence type="ECO:0000313" key="2">
    <source>
        <dbReference type="EMBL" id="EEH35952.2"/>
    </source>
</evidence>
<evidence type="ECO:0000313" key="3">
    <source>
        <dbReference type="Proteomes" id="UP000002059"/>
    </source>
</evidence>
<organism evidence="2 3">
    <name type="scientific">Paracoccidioides lutzii (strain ATCC MYA-826 / Pb01)</name>
    <name type="common">Paracoccidioides brasiliensis</name>
    <dbReference type="NCBI Taxonomy" id="502779"/>
    <lineage>
        <taxon>Eukaryota</taxon>
        <taxon>Fungi</taxon>
        <taxon>Dikarya</taxon>
        <taxon>Ascomycota</taxon>
        <taxon>Pezizomycotina</taxon>
        <taxon>Eurotiomycetes</taxon>
        <taxon>Eurotiomycetidae</taxon>
        <taxon>Onygenales</taxon>
        <taxon>Ajellomycetaceae</taxon>
        <taxon>Paracoccidioides</taxon>
    </lineage>
</organism>
<dbReference type="HOGENOM" id="CLU_1240458_0_0_1"/>
<dbReference type="Proteomes" id="UP000002059">
    <property type="component" value="Partially assembled WGS sequence"/>
</dbReference>
<evidence type="ECO:0000256" key="1">
    <source>
        <dbReference type="SAM" id="MobiDB-lite"/>
    </source>
</evidence>
<dbReference type="GeneID" id="9100821"/>
<sequence>MGGIDRISIEIEFQHLHEATTELVFEVACPMEIVPDFLPMYLSMVEIQVKPYEDQEIHVSIYTLFAPVISTIFPFQFVPTPNDRQRLVTSQDSVALCSGRTEGLHSAEGGSWHRRNQKKAALIRFGQPIRCCHSFQRFKLLKTSATLYLTKEDGLLDLLPTSPGFSSHHHRNHASKGSSNAHEAIAPPDNTKATSEKSEYSPSEPMSCSHDECVKLLGLEPIG</sequence>
<accession>C1GP30</accession>
<dbReference type="KEGG" id="pbl:PAAG_00275"/>
<protein>
    <submittedName>
        <fullName evidence="2">Uncharacterized protein</fullName>
    </submittedName>
</protein>
<keyword evidence="3" id="KW-1185">Reference proteome</keyword>
<reference evidence="2 3" key="1">
    <citation type="journal article" date="2011" name="PLoS Genet.">
        <title>Comparative genomic analysis of human fungal pathogens causing paracoccidioidomycosis.</title>
        <authorList>
            <person name="Desjardins C.A."/>
            <person name="Champion M.D."/>
            <person name="Holder J.W."/>
            <person name="Muszewska A."/>
            <person name="Goldberg J."/>
            <person name="Bailao A.M."/>
            <person name="Brigido M.M."/>
            <person name="Ferreira M.E."/>
            <person name="Garcia A.M."/>
            <person name="Grynberg M."/>
            <person name="Gujja S."/>
            <person name="Heiman D.I."/>
            <person name="Henn M.R."/>
            <person name="Kodira C.D."/>
            <person name="Leon-Narvaez H."/>
            <person name="Longo L.V."/>
            <person name="Ma L.J."/>
            <person name="Malavazi I."/>
            <person name="Matsuo A.L."/>
            <person name="Morais F.V."/>
            <person name="Pereira M."/>
            <person name="Rodriguez-Brito S."/>
            <person name="Sakthikumar S."/>
            <person name="Salem-Izacc S.M."/>
            <person name="Sykes S.M."/>
            <person name="Teixeira M.M."/>
            <person name="Vallejo M.C."/>
            <person name="Walter M.E."/>
            <person name="Yandava C."/>
            <person name="Young S."/>
            <person name="Zeng Q."/>
            <person name="Zucker J."/>
            <person name="Felipe M.S."/>
            <person name="Goldman G.H."/>
            <person name="Haas B.J."/>
            <person name="McEwen J.G."/>
            <person name="Nino-Vega G."/>
            <person name="Puccia R."/>
            <person name="San-Blas G."/>
            <person name="Soares C.M."/>
            <person name="Birren B.W."/>
            <person name="Cuomo C.A."/>
        </authorList>
    </citation>
    <scope>NUCLEOTIDE SEQUENCE [LARGE SCALE GENOMIC DNA]</scope>
    <source>
        <strain evidence="3">ATCC MYA-826 / Pb01</strain>
    </source>
</reference>
<dbReference type="EMBL" id="KN293992">
    <property type="protein sequence ID" value="EEH35952.2"/>
    <property type="molecule type" value="Genomic_DNA"/>
</dbReference>
<name>C1GP30_PARBA</name>
<feature type="region of interest" description="Disordered" evidence="1">
    <location>
        <begin position="166"/>
        <end position="209"/>
    </location>
</feature>
<gene>
    <name evidence="2" type="ORF">PAAG_00275</name>
</gene>
<dbReference type="VEuPathDB" id="FungiDB:PAAG_00275"/>
<proteinExistence type="predicted"/>
<dbReference type="AlphaFoldDB" id="C1GP30"/>